<sequence length="294" mass="33041">MSNETATKVSNFFSAAYSPTREYSTAKIKRKASFPTQPRTSQLPTKASEMKYSMVTAISSGYIGVLLPICLLAIFLSCVVCVYHWQGVRERRLDLEEDRKRFQRKRTMSEFDSGCALRTIKPVNKKLNKARSYPWKTTKIQDLHDINNNEGFNIPVSPGMKQETSHYVRRSYRSSAAMAQATGCYERPVLKRTAIHDSTGRTTKGDRSSEGNEIYNKPSIPSVPDVSLNLSAADTTIESCLVISSPILKEYPALKNEVVDDVTRENLAHVTRHGDEGPVVTVETIHGQLPEYWV</sequence>
<proteinExistence type="predicted"/>
<feature type="compositionally biased region" description="Basic and acidic residues" evidence="1">
    <location>
        <begin position="195"/>
        <end position="210"/>
    </location>
</feature>
<organism evidence="3 4">
    <name type="scientific">Porites lobata</name>
    <dbReference type="NCBI Taxonomy" id="104759"/>
    <lineage>
        <taxon>Eukaryota</taxon>
        <taxon>Metazoa</taxon>
        <taxon>Cnidaria</taxon>
        <taxon>Anthozoa</taxon>
        <taxon>Hexacorallia</taxon>
        <taxon>Scleractinia</taxon>
        <taxon>Fungiina</taxon>
        <taxon>Poritidae</taxon>
        <taxon>Porites</taxon>
    </lineage>
</organism>
<keyword evidence="2" id="KW-0472">Membrane</keyword>
<evidence type="ECO:0000313" key="3">
    <source>
        <dbReference type="EMBL" id="CAH3130424.1"/>
    </source>
</evidence>
<evidence type="ECO:0000256" key="1">
    <source>
        <dbReference type="SAM" id="MobiDB-lite"/>
    </source>
</evidence>
<evidence type="ECO:0000256" key="2">
    <source>
        <dbReference type="SAM" id="Phobius"/>
    </source>
</evidence>
<name>A0ABN8P1K2_9CNID</name>
<dbReference type="EMBL" id="CALNXK010000048">
    <property type="protein sequence ID" value="CAH3130424.1"/>
    <property type="molecule type" value="Genomic_DNA"/>
</dbReference>
<keyword evidence="4" id="KW-1185">Reference proteome</keyword>
<feature type="transmembrane region" description="Helical" evidence="2">
    <location>
        <begin position="62"/>
        <end position="85"/>
    </location>
</feature>
<dbReference type="Proteomes" id="UP001159405">
    <property type="component" value="Unassembled WGS sequence"/>
</dbReference>
<feature type="region of interest" description="Disordered" evidence="1">
    <location>
        <begin position="195"/>
        <end position="218"/>
    </location>
</feature>
<comment type="caution">
    <text evidence="3">The sequence shown here is derived from an EMBL/GenBank/DDBJ whole genome shotgun (WGS) entry which is preliminary data.</text>
</comment>
<reference evidence="3 4" key="1">
    <citation type="submission" date="2022-05" db="EMBL/GenBank/DDBJ databases">
        <authorList>
            <consortium name="Genoscope - CEA"/>
            <person name="William W."/>
        </authorList>
    </citation>
    <scope>NUCLEOTIDE SEQUENCE [LARGE SCALE GENOMIC DNA]</scope>
</reference>
<keyword evidence="2" id="KW-0812">Transmembrane</keyword>
<protein>
    <submittedName>
        <fullName evidence="3">Uncharacterized protein</fullName>
    </submittedName>
</protein>
<accession>A0ABN8P1K2</accession>
<evidence type="ECO:0000313" key="4">
    <source>
        <dbReference type="Proteomes" id="UP001159405"/>
    </source>
</evidence>
<gene>
    <name evidence="3" type="ORF">PLOB_00034664</name>
</gene>
<keyword evidence="2" id="KW-1133">Transmembrane helix</keyword>